<dbReference type="InterPro" id="IPR036397">
    <property type="entry name" value="RNaseH_sf"/>
</dbReference>
<comment type="caution">
    <text evidence="1">The sequence shown here is derived from an EMBL/GenBank/DDBJ whole genome shotgun (WGS) entry which is preliminary data.</text>
</comment>
<organism evidence="1 2">
    <name type="scientific">Rhipicephalus microplus</name>
    <name type="common">Cattle tick</name>
    <name type="synonym">Boophilus microplus</name>
    <dbReference type="NCBI Taxonomy" id="6941"/>
    <lineage>
        <taxon>Eukaryota</taxon>
        <taxon>Metazoa</taxon>
        <taxon>Ecdysozoa</taxon>
        <taxon>Arthropoda</taxon>
        <taxon>Chelicerata</taxon>
        <taxon>Arachnida</taxon>
        <taxon>Acari</taxon>
        <taxon>Parasitiformes</taxon>
        <taxon>Ixodida</taxon>
        <taxon>Ixodoidea</taxon>
        <taxon>Ixodidae</taxon>
        <taxon>Rhipicephalinae</taxon>
        <taxon>Rhipicephalus</taxon>
        <taxon>Boophilus</taxon>
    </lineage>
</organism>
<reference evidence="1" key="2">
    <citation type="submission" date="2021-09" db="EMBL/GenBank/DDBJ databases">
        <authorList>
            <person name="Jia N."/>
            <person name="Wang J."/>
            <person name="Shi W."/>
            <person name="Du L."/>
            <person name="Sun Y."/>
            <person name="Zhan W."/>
            <person name="Jiang J."/>
            <person name="Wang Q."/>
            <person name="Zhang B."/>
            <person name="Ji P."/>
            <person name="Sakyi L.B."/>
            <person name="Cui X."/>
            <person name="Yuan T."/>
            <person name="Jiang B."/>
            <person name="Yang W."/>
            <person name="Lam T.T.-Y."/>
            <person name="Chang Q."/>
            <person name="Ding S."/>
            <person name="Wang X."/>
            <person name="Zhu J."/>
            <person name="Ruan X."/>
            <person name="Zhao L."/>
            <person name="Wei J."/>
            <person name="Que T."/>
            <person name="Du C."/>
            <person name="Cheng J."/>
            <person name="Dai P."/>
            <person name="Han X."/>
            <person name="Huang E."/>
            <person name="Gao Y."/>
            <person name="Liu J."/>
            <person name="Shao H."/>
            <person name="Ye R."/>
            <person name="Li L."/>
            <person name="Wei W."/>
            <person name="Wang X."/>
            <person name="Wang C."/>
            <person name="Huo Q."/>
            <person name="Li W."/>
            <person name="Guo W."/>
            <person name="Chen H."/>
            <person name="Chen S."/>
            <person name="Zhou L."/>
            <person name="Zhou L."/>
            <person name="Ni X."/>
            <person name="Tian J."/>
            <person name="Zhou Y."/>
            <person name="Sheng Y."/>
            <person name="Liu T."/>
            <person name="Pan Y."/>
            <person name="Xia L."/>
            <person name="Li J."/>
            <person name="Zhao F."/>
            <person name="Cao W."/>
        </authorList>
    </citation>
    <scope>NUCLEOTIDE SEQUENCE</scope>
    <source>
        <strain evidence="1">Rmic-2018</strain>
        <tissue evidence="1">Larvae</tissue>
    </source>
</reference>
<dbReference type="SUPFAM" id="SSF53098">
    <property type="entry name" value="Ribonuclease H-like"/>
    <property type="match status" value="1"/>
</dbReference>
<accession>A0A9J6CY05</accession>
<keyword evidence="2" id="KW-1185">Reference proteome</keyword>
<dbReference type="AlphaFoldDB" id="A0A9J6CY05"/>
<dbReference type="Proteomes" id="UP000821866">
    <property type="component" value="Unassembled WGS sequence"/>
</dbReference>
<dbReference type="Gene3D" id="3.30.420.10">
    <property type="entry name" value="Ribonuclease H-like superfamily/Ribonuclease H"/>
    <property type="match status" value="1"/>
</dbReference>
<dbReference type="InterPro" id="IPR012337">
    <property type="entry name" value="RNaseH-like_sf"/>
</dbReference>
<dbReference type="EMBL" id="JABSTU010004839">
    <property type="protein sequence ID" value="KAH7955229.1"/>
    <property type="molecule type" value="Genomic_DNA"/>
</dbReference>
<name>A0A9J6CY05_RHIMP</name>
<evidence type="ECO:0000313" key="2">
    <source>
        <dbReference type="Proteomes" id="UP000821866"/>
    </source>
</evidence>
<reference evidence="1" key="1">
    <citation type="journal article" date="2020" name="Cell">
        <title>Large-Scale Comparative Analyses of Tick Genomes Elucidate Their Genetic Diversity and Vector Capacities.</title>
        <authorList>
            <consortium name="Tick Genome and Microbiome Consortium (TIGMIC)"/>
            <person name="Jia N."/>
            <person name="Wang J."/>
            <person name="Shi W."/>
            <person name="Du L."/>
            <person name="Sun Y."/>
            <person name="Zhan W."/>
            <person name="Jiang J.F."/>
            <person name="Wang Q."/>
            <person name="Zhang B."/>
            <person name="Ji P."/>
            <person name="Bell-Sakyi L."/>
            <person name="Cui X.M."/>
            <person name="Yuan T.T."/>
            <person name="Jiang B.G."/>
            <person name="Yang W.F."/>
            <person name="Lam T.T."/>
            <person name="Chang Q.C."/>
            <person name="Ding S.J."/>
            <person name="Wang X.J."/>
            <person name="Zhu J.G."/>
            <person name="Ruan X.D."/>
            <person name="Zhao L."/>
            <person name="Wei J.T."/>
            <person name="Ye R.Z."/>
            <person name="Que T.C."/>
            <person name="Du C.H."/>
            <person name="Zhou Y.H."/>
            <person name="Cheng J.X."/>
            <person name="Dai P.F."/>
            <person name="Guo W.B."/>
            <person name="Han X.H."/>
            <person name="Huang E.J."/>
            <person name="Li L.F."/>
            <person name="Wei W."/>
            <person name="Gao Y.C."/>
            <person name="Liu J.Z."/>
            <person name="Shao H.Z."/>
            <person name="Wang X."/>
            <person name="Wang C.C."/>
            <person name="Yang T.C."/>
            <person name="Huo Q.B."/>
            <person name="Li W."/>
            <person name="Chen H.Y."/>
            <person name="Chen S.E."/>
            <person name="Zhou L.G."/>
            <person name="Ni X.B."/>
            <person name="Tian J.H."/>
            <person name="Sheng Y."/>
            <person name="Liu T."/>
            <person name="Pan Y.S."/>
            <person name="Xia L.Y."/>
            <person name="Li J."/>
            <person name="Zhao F."/>
            <person name="Cao W.C."/>
        </authorList>
    </citation>
    <scope>NUCLEOTIDE SEQUENCE</scope>
    <source>
        <strain evidence="1">Rmic-2018</strain>
    </source>
</reference>
<proteinExistence type="predicted"/>
<gene>
    <name evidence="1" type="ORF">HPB51_028169</name>
</gene>
<evidence type="ECO:0000313" key="1">
    <source>
        <dbReference type="EMBL" id="KAH7955229.1"/>
    </source>
</evidence>
<evidence type="ECO:0008006" key="3">
    <source>
        <dbReference type="Google" id="ProtNLM"/>
    </source>
</evidence>
<protein>
    <recommendedName>
        <fullName evidence="3">Tick transposon</fullName>
    </recommendedName>
</protein>
<dbReference type="GO" id="GO:0003676">
    <property type="term" value="F:nucleic acid binding"/>
    <property type="evidence" value="ECO:0007669"/>
    <property type="project" value="InterPro"/>
</dbReference>
<sequence>MTSRIQTLRNKSKAAHTAVVVRGDGGLIACCTVLGVETVEAEEVAIALAISQKGIRVVISDSKNAVRNYESGRVTETAVRILNMVGVPKEQILLVWSPAHQGLRGNEEAHSVARGLTYRSTPGTSQVTEQRSEYMRTYHEIVAHYRLNRQVYPERTTH</sequence>